<dbReference type="PROSITE" id="PS50011">
    <property type="entry name" value="PROTEIN_KINASE_DOM"/>
    <property type="match status" value="1"/>
</dbReference>
<dbReference type="InterPro" id="IPR011009">
    <property type="entry name" value="Kinase-like_dom_sf"/>
</dbReference>
<keyword evidence="5 6" id="KW-0067">ATP-binding</keyword>
<dbReference type="PROSITE" id="PS00107">
    <property type="entry name" value="PROTEIN_KINASE_ATP"/>
    <property type="match status" value="1"/>
</dbReference>
<organism evidence="9">
    <name type="scientific">Echinostoma caproni</name>
    <dbReference type="NCBI Taxonomy" id="27848"/>
    <lineage>
        <taxon>Eukaryota</taxon>
        <taxon>Metazoa</taxon>
        <taxon>Spiralia</taxon>
        <taxon>Lophotrochozoa</taxon>
        <taxon>Platyhelminthes</taxon>
        <taxon>Trematoda</taxon>
        <taxon>Digenea</taxon>
        <taxon>Plagiorchiida</taxon>
        <taxon>Echinostomata</taxon>
        <taxon>Echinostomatoidea</taxon>
        <taxon>Echinostomatidae</taxon>
        <taxon>Echinostoma</taxon>
    </lineage>
</organism>
<name>A0A183B809_9TREM</name>
<feature type="binding site" evidence="6">
    <location>
        <position position="62"/>
    </location>
    <ligand>
        <name>ATP</name>
        <dbReference type="ChEBI" id="CHEBI:30616"/>
    </ligand>
</feature>
<dbReference type="GO" id="GO:0004674">
    <property type="term" value="F:protein serine/threonine kinase activity"/>
    <property type="evidence" value="ECO:0007669"/>
    <property type="project" value="UniProtKB-KW"/>
</dbReference>
<dbReference type="Pfam" id="PF00069">
    <property type="entry name" value="Pkinase"/>
    <property type="match status" value="2"/>
</dbReference>
<comment type="similarity">
    <text evidence="7">Belongs to the protein kinase superfamily.</text>
</comment>
<dbReference type="GO" id="GO:0005737">
    <property type="term" value="C:cytoplasm"/>
    <property type="evidence" value="ECO:0007669"/>
    <property type="project" value="TreeGrafter"/>
</dbReference>
<dbReference type="SMART" id="SM00220">
    <property type="entry name" value="S_TKc"/>
    <property type="match status" value="1"/>
</dbReference>
<evidence type="ECO:0000256" key="5">
    <source>
        <dbReference type="ARBA" id="ARBA00022840"/>
    </source>
</evidence>
<evidence type="ECO:0000313" key="9">
    <source>
        <dbReference type="WBParaSite" id="ECPE_0001538401-mRNA-1"/>
    </source>
</evidence>
<dbReference type="PANTHER" id="PTHR24058:SF17">
    <property type="entry name" value="HOMEODOMAIN INTERACTING PROTEIN KINASE, ISOFORM D"/>
    <property type="match status" value="1"/>
</dbReference>
<reference evidence="9" key="1">
    <citation type="submission" date="2016-06" db="UniProtKB">
        <authorList>
            <consortium name="WormBaseParasite"/>
        </authorList>
    </citation>
    <scope>IDENTIFICATION</scope>
</reference>
<keyword evidence="1 7" id="KW-0723">Serine/threonine-protein kinase</keyword>
<keyword evidence="4" id="KW-0418">Kinase</keyword>
<dbReference type="GO" id="GO:0004713">
    <property type="term" value="F:protein tyrosine kinase activity"/>
    <property type="evidence" value="ECO:0007669"/>
    <property type="project" value="TreeGrafter"/>
</dbReference>
<evidence type="ECO:0000256" key="4">
    <source>
        <dbReference type="ARBA" id="ARBA00022777"/>
    </source>
</evidence>
<evidence type="ECO:0000256" key="7">
    <source>
        <dbReference type="RuleBase" id="RU000304"/>
    </source>
</evidence>
<evidence type="ECO:0000259" key="8">
    <source>
        <dbReference type="PROSITE" id="PS50011"/>
    </source>
</evidence>
<dbReference type="Gene3D" id="1.10.510.10">
    <property type="entry name" value="Transferase(Phosphotransferase) domain 1"/>
    <property type="match status" value="1"/>
</dbReference>
<accession>A0A183B809</accession>
<dbReference type="WBParaSite" id="ECPE_0001538401-mRNA-1">
    <property type="protein sequence ID" value="ECPE_0001538401-mRNA-1"/>
    <property type="gene ID" value="ECPE_0001538401"/>
</dbReference>
<dbReference type="InterPro" id="IPR000719">
    <property type="entry name" value="Prot_kinase_dom"/>
</dbReference>
<evidence type="ECO:0000256" key="6">
    <source>
        <dbReference type="PROSITE-ProRule" id="PRU10141"/>
    </source>
</evidence>
<dbReference type="InterPro" id="IPR050494">
    <property type="entry name" value="Ser_Thr_dual-spec_kinase"/>
</dbReference>
<evidence type="ECO:0000256" key="3">
    <source>
        <dbReference type="ARBA" id="ARBA00022741"/>
    </source>
</evidence>
<dbReference type="PANTHER" id="PTHR24058">
    <property type="entry name" value="DUAL SPECIFICITY PROTEIN KINASE"/>
    <property type="match status" value="1"/>
</dbReference>
<protein>
    <submittedName>
        <fullName evidence="9">Protein kinase domain-containing protein</fullName>
    </submittedName>
</protein>
<dbReference type="InterPro" id="IPR017441">
    <property type="entry name" value="Protein_kinase_ATP_BS"/>
</dbReference>
<dbReference type="InterPro" id="IPR008271">
    <property type="entry name" value="Ser/Thr_kinase_AS"/>
</dbReference>
<feature type="domain" description="Protein kinase" evidence="8">
    <location>
        <begin position="33"/>
        <end position="253"/>
    </location>
</feature>
<dbReference type="SUPFAM" id="SSF56112">
    <property type="entry name" value="Protein kinase-like (PK-like)"/>
    <property type="match status" value="1"/>
</dbReference>
<keyword evidence="3 6" id="KW-0547">Nucleotide-binding</keyword>
<evidence type="ECO:0000256" key="1">
    <source>
        <dbReference type="ARBA" id="ARBA00022527"/>
    </source>
</evidence>
<evidence type="ECO:0000256" key="2">
    <source>
        <dbReference type="ARBA" id="ARBA00022679"/>
    </source>
</evidence>
<keyword evidence="2" id="KW-0808">Transferase</keyword>
<sequence length="253" mass="28284">LNTESSNVASSSHVSSQAVVTTAPKANPKSSTTQVLAFLGRGTFGQVVKCRCQSTRRCVAIKILKNLPQQDTESHNIVRAIECFQHRNHMCFVFELLEQNLYEYLKSNKFRPLSLPEIRPIAQQVLTALSKLKSLGLIHADLKPENIMLVSSTNGNTYLQSRYYRAPEILLGLPFNESIDMWSLGCVIAELFLGWPLYPGSSEYDQVSRIHIHYLRGEPHSHGGCCSMSETRKLRPGTWSDEPLKATLGYAGC</sequence>
<dbReference type="Gene3D" id="3.30.200.20">
    <property type="entry name" value="Phosphorylase Kinase, domain 1"/>
    <property type="match status" value="1"/>
</dbReference>
<proteinExistence type="inferred from homology"/>
<dbReference type="AlphaFoldDB" id="A0A183B809"/>
<dbReference type="PROSITE" id="PS00108">
    <property type="entry name" value="PROTEIN_KINASE_ST"/>
    <property type="match status" value="1"/>
</dbReference>
<dbReference type="GO" id="GO:0005634">
    <property type="term" value="C:nucleus"/>
    <property type="evidence" value="ECO:0007669"/>
    <property type="project" value="TreeGrafter"/>
</dbReference>
<dbReference type="GO" id="GO:0005524">
    <property type="term" value="F:ATP binding"/>
    <property type="evidence" value="ECO:0007669"/>
    <property type="project" value="UniProtKB-UniRule"/>
</dbReference>